<dbReference type="Gramene" id="PVH36261">
    <property type="protein sequence ID" value="PVH36261"/>
    <property type="gene ID" value="PAHAL_6G034300"/>
</dbReference>
<proteinExistence type="predicted"/>
<feature type="compositionally biased region" description="Low complexity" evidence="1">
    <location>
        <begin position="121"/>
        <end position="149"/>
    </location>
</feature>
<reference evidence="2" key="1">
    <citation type="submission" date="2018-04" db="EMBL/GenBank/DDBJ databases">
        <title>WGS assembly of Panicum hallii.</title>
        <authorList>
            <person name="Lovell J."/>
            <person name="Jenkins J."/>
            <person name="Lowry D."/>
            <person name="Mamidi S."/>
            <person name="Sreedasyam A."/>
            <person name="Weng X."/>
            <person name="Barry K."/>
            <person name="Bonette J."/>
            <person name="Campitelli B."/>
            <person name="Daum C."/>
            <person name="Gordon S."/>
            <person name="Gould B."/>
            <person name="Lipzen A."/>
            <person name="Macqueen A."/>
            <person name="Palacio-Mejia J."/>
            <person name="Plott C."/>
            <person name="Shakirov E."/>
            <person name="Shu S."/>
            <person name="Yoshinaga Y."/>
            <person name="Zane M."/>
            <person name="Rokhsar D."/>
            <person name="Grimwood J."/>
            <person name="Schmutz J."/>
            <person name="Juenger T."/>
        </authorList>
    </citation>
    <scope>NUCLEOTIDE SEQUENCE [LARGE SCALE GENOMIC DNA]</scope>
    <source>
        <strain evidence="2">FIL2</strain>
    </source>
</reference>
<dbReference type="AlphaFoldDB" id="A0A2T8IF01"/>
<organism evidence="2">
    <name type="scientific">Panicum hallii</name>
    <dbReference type="NCBI Taxonomy" id="206008"/>
    <lineage>
        <taxon>Eukaryota</taxon>
        <taxon>Viridiplantae</taxon>
        <taxon>Streptophyta</taxon>
        <taxon>Embryophyta</taxon>
        <taxon>Tracheophyta</taxon>
        <taxon>Spermatophyta</taxon>
        <taxon>Magnoliopsida</taxon>
        <taxon>Liliopsida</taxon>
        <taxon>Poales</taxon>
        <taxon>Poaceae</taxon>
        <taxon>PACMAD clade</taxon>
        <taxon>Panicoideae</taxon>
        <taxon>Panicodae</taxon>
        <taxon>Paniceae</taxon>
        <taxon>Panicinae</taxon>
        <taxon>Panicum</taxon>
        <taxon>Panicum sect. Panicum</taxon>
    </lineage>
</organism>
<feature type="compositionally biased region" description="Basic and acidic residues" evidence="1">
    <location>
        <begin position="166"/>
        <end position="185"/>
    </location>
</feature>
<name>A0A2T8IF01_9POAL</name>
<feature type="compositionally biased region" description="Low complexity" evidence="1">
    <location>
        <begin position="77"/>
        <end position="94"/>
    </location>
</feature>
<feature type="region of interest" description="Disordered" evidence="1">
    <location>
        <begin position="1"/>
        <end position="20"/>
    </location>
</feature>
<evidence type="ECO:0000256" key="1">
    <source>
        <dbReference type="SAM" id="MobiDB-lite"/>
    </source>
</evidence>
<feature type="compositionally biased region" description="Basic and acidic residues" evidence="1">
    <location>
        <begin position="10"/>
        <end position="20"/>
    </location>
</feature>
<evidence type="ECO:0000313" key="2">
    <source>
        <dbReference type="EMBL" id="PVH36261.1"/>
    </source>
</evidence>
<dbReference type="Proteomes" id="UP000243499">
    <property type="component" value="Chromosome 6"/>
</dbReference>
<dbReference type="EMBL" id="CM008051">
    <property type="protein sequence ID" value="PVH36261.1"/>
    <property type="molecule type" value="Genomic_DNA"/>
</dbReference>
<protein>
    <submittedName>
        <fullName evidence="2">Uncharacterized protein</fullName>
    </submittedName>
</protein>
<sequence length="192" mass="20213">MLGSAGLAEPTRDPEHDTKTVDLIPRRRAMNFSLLQVRSDTAALVPSSTARPIARRAARSTVQMVPRRAGRQRAPRCSRSASPAAAAAQASRCAPFRRRTRARIRTTPSGSTLAFSPAAPPLQLEPLPAPESAANATSTRSSSKSSAATRGPTPSPPLTPRCSSPRSDEAREQTKAARNPGERRAAVGGDGS</sequence>
<feature type="region of interest" description="Disordered" evidence="1">
    <location>
        <begin position="55"/>
        <end position="192"/>
    </location>
</feature>
<feature type="compositionally biased region" description="Basic residues" evidence="1">
    <location>
        <begin position="95"/>
        <end position="104"/>
    </location>
</feature>
<accession>A0A2T8IF01</accession>
<gene>
    <name evidence="2" type="ORF">PAHAL_6G034300</name>
</gene>